<reference evidence="1" key="2">
    <citation type="submission" date="2018-03" db="EMBL/GenBank/DDBJ databases">
        <title>The Triticum urartu genome reveals the dynamic nature of wheat genome evolution.</title>
        <authorList>
            <person name="Ling H."/>
            <person name="Ma B."/>
            <person name="Shi X."/>
            <person name="Liu H."/>
            <person name="Dong L."/>
            <person name="Sun H."/>
            <person name="Cao Y."/>
            <person name="Gao Q."/>
            <person name="Zheng S."/>
            <person name="Li Y."/>
            <person name="Yu Y."/>
            <person name="Du H."/>
            <person name="Qi M."/>
            <person name="Li Y."/>
            <person name="Yu H."/>
            <person name="Cui Y."/>
            <person name="Wang N."/>
            <person name="Chen C."/>
            <person name="Wu H."/>
            <person name="Zhao Y."/>
            <person name="Zhang J."/>
            <person name="Li Y."/>
            <person name="Zhou W."/>
            <person name="Zhang B."/>
            <person name="Hu W."/>
            <person name="Eijk M."/>
            <person name="Tang J."/>
            <person name="Witsenboer H."/>
            <person name="Zhao S."/>
            <person name="Li Z."/>
            <person name="Zhang A."/>
            <person name="Wang D."/>
            <person name="Liang C."/>
        </authorList>
    </citation>
    <scope>NUCLEOTIDE SEQUENCE [LARGE SCALE GENOMIC DNA]</scope>
    <source>
        <strain evidence="1">cv. G1812</strain>
    </source>
</reference>
<dbReference type="Proteomes" id="UP000015106">
    <property type="component" value="Chromosome 6"/>
</dbReference>
<evidence type="ECO:0000313" key="2">
    <source>
        <dbReference type="Proteomes" id="UP000015106"/>
    </source>
</evidence>
<keyword evidence="2" id="KW-1185">Reference proteome</keyword>
<dbReference type="AlphaFoldDB" id="A0A8R7QTY1"/>
<organism evidence="1 2">
    <name type="scientific">Triticum urartu</name>
    <name type="common">Red wild einkorn</name>
    <name type="synonym">Crithodium urartu</name>
    <dbReference type="NCBI Taxonomy" id="4572"/>
    <lineage>
        <taxon>Eukaryota</taxon>
        <taxon>Viridiplantae</taxon>
        <taxon>Streptophyta</taxon>
        <taxon>Embryophyta</taxon>
        <taxon>Tracheophyta</taxon>
        <taxon>Spermatophyta</taxon>
        <taxon>Magnoliopsida</taxon>
        <taxon>Liliopsida</taxon>
        <taxon>Poales</taxon>
        <taxon>Poaceae</taxon>
        <taxon>BOP clade</taxon>
        <taxon>Pooideae</taxon>
        <taxon>Triticodae</taxon>
        <taxon>Triticeae</taxon>
        <taxon>Triticinae</taxon>
        <taxon>Triticum</taxon>
    </lineage>
</organism>
<proteinExistence type="predicted"/>
<dbReference type="Gramene" id="TuG1812G0600003245.01.T01">
    <property type="protein sequence ID" value="TuG1812G0600003245.01.T01.cds449346"/>
    <property type="gene ID" value="TuG1812G0600003245.01"/>
</dbReference>
<accession>A0A8R7QTY1</accession>
<evidence type="ECO:0000313" key="1">
    <source>
        <dbReference type="EnsemblPlants" id="TuG1812G0600003245.01.T01.cds449346"/>
    </source>
</evidence>
<reference evidence="1" key="3">
    <citation type="submission" date="2022-06" db="UniProtKB">
        <authorList>
            <consortium name="EnsemblPlants"/>
        </authorList>
    </citation>
    <scope>IDENTIFICATION</scope>
</reference>
<reference evidence="2" key="1">
    <citation type="journal article" date="2013" name="Nature">
        <title>Draft genome of the wheat A-genome progenitor Triticum urartu.</title>
        <authorList>
            <person name="Ling H.Q."/>
            <person name="Zhao S."/>
            <person name="Liu D."/>
            <person name="Wang J."/>
            <person name="Sun H."/>
            <person name="Zhang C."/>
            <person name="Fan H."/>
            <person name="Li D."/>
            <person name="Dong L."/>
            <person name="Tao Y."/>
            <person name="Gao C."/>
            <person name="Wu H."/>
            <person name="Li Y."/>
            <person name="Cui Y."/>
            <person name="Guo X."/>
            <person name="Zheng S."/>
            <person name="Wang B."/>
            <person name="Yu K."/>
            <person name="Liang Q."/>
            <person name="Yang W."/>
            <person name="Lou X."/>
            <person name="Chen J."/>
            <person name="Feng M."/>
            <person name="Jian J."/>
            <person name="Zhang X."/>
            <person name="Luo G."/>
            <person name="Jiang Y."/>
            <person name="Liu J."/>
            <person name="Wang Z."/>
            <person name="Sha Y."/>
            <person name="Zhang B."/>
            <person name="Wu H."/>
            <person name="Tang D."/>
            <person name="Shen Q."/>
            <person name="Xue P."/>
            <person name="Zou S."/>
            <person name="Wang X."/>
            <person name="Liu X."/>
            <person name="Wang F."/>
            <person name="Yang Y."/>
            <person name="An X."/>
            <person name="Dong Z."/>
            <person name="Zhang K."/>
            <person name="Zhang X."/>
            <person name="Luo M.C."/>
            <person name="Dvorak J."/>
            <person name="Tong Y."/>
            <person name="Wang J."/>
            <person name="Yang H."/>
            <person name="Li Z."/>
            <person name="Wang D."/>
            <person name="Zhang A."/>
            <person name="Wang J."/>
        </authorList>
    </citation>
    <scope>NUCLEOTIDE SEQUENCE</scope>
    <source>
        <strain evidence="2">cv. G1812</strain>
    </source>
</reference>
<name>A0A8R7QTY1_TRIUA</name>
<sequence length="30" mass="3160">MAAPPSSPGEPPHFLKSTAVFGFPTKESFP</sequence>
<protein>
    <submittedName>
        <fullName evidence="1">Uncharacterized protein</fullName>
    </submittedName>
</protein>
<dbReference type="EnsemblPlants" id="TuG1812G0600003245.01.T01">
    <property type="protein sequence ID" value="TuG1812G0600003245.01.T01.cds449346"/>
    <property type="gene ID" value="TuG1812G0600003245.01"/>
</dbReference>